<dbReference type="GO" id="GO:0030476">
    <property type="term" value="P:ascospore wall assembly"/>
    <property type="evidence" value="ECO:0007669"/>
    <property type="project" value="EnsemblFungi"/>
</dbReference>
<evidence type="ECO:0000256" key="20">
    <source>
        <dbReference type="ARBA" id="ARBA00029684"/>
    </source>
</evidence>
<dbReference type="GO" id="GO:0006897">
    <property type="term" value="P:endocytosis"/>
    <property type="evidence" value="ECO:0007669"/>
    <property type="project" value="UniProtKB-KW"/>
</dbReference>
<dbReference type="EMBL" id="JQFK01000067">
    <property type="protein sequence ID" value="KGK36489.1"/>
    <property type="molecule type" value="Genomic_DNA"/>
</dbReference>
<dbReference type="Proteomes" id="UP000029867">
    <property type="component" value="Unassembled WGS sequence"/>
</dbReference>
<evidence type="ECO:0000256" key="5">
    <source>
        <dbReference type="ARBA" id="ARBA00011159"/>
    </source>
</evidence>
<evidence type="ECO:0000256" key="8">
    <source>
        <dbReference type="ARBA" id="ARBA00022475"/>
    </source>
</evidence>
<keyword evidence="17" id="KW-0009">Actin-binding</keyword>
<dbReference type="GO" id="GO:0010008">
    <property type="term" value="C:endosome membrane"/>
    <property type="evidence" value="ECO:0007669"/>
    <property type="project" value="UniProtKB-SubCell"/>
</dbReference>
<keyword evidence="10" id="KW-0254">Endocytosis</keyword>
<evidence type="ECO:0000256" key="14">
    <source>
        <dbReference type="ARBA" id="ARBA00022837"/>
    </source>
</evidence>
<dbReference type="SMART" id="SM00054">
    <property type="entry name" value="EFh"/>
    <property type="match status" value="1"/>
</dbReference>
<dbReference type="GO" id="GO:0016197">
    <property type="term" value="P:endosomal transport"/>
    <property type="evidence" value="ECO:0007669"/>
    <property type="project" value="TreeGrafter"/>
</dbReference>
<keyword evidence="9" id="KW-0963">Cytoplasm</keyword>
<evidence type="ECO:0000259" key="24">
    <source>
        <dbReference type="PROSITE" id="PS50222"/>
    </source>
</evidence>
<dbReference type="InterPro" id="IPR011992">
    <property type="entry name" value="EF-hand-dom_pair"/>
</dbReference>
<keyword evidence="11" id="KW-0479">Metal-binding</keyword>
<dbReference type="PROSITE" id="PS50031">
    <property type="entry name" value="EH"/>
    <property type="match status" value="2"/>
</dbReference>
<dbReference type="VEuPathDB" id="FungiDB:C5L36_0C04940"/>
<dbReference type="GO" id="GO:0061709">
    <property type="term" value="P:reticulophagy"/>
    <property type="evidence" value="ECO:0007669"/>
    <property type="project" value="EnsemblFungi"/>
</dbReference>
<keyword evidence="15 21" id="KW-0175">Coiled coil</keyword>
<dbReference type="HOGENOM" id="CLU_040829_0_0_1"/>
<evidence type="ECO:0000256" key="15">
    <source>
        <dbReference type="ARBA" id="ARBA00023054"/>
    </source>
</evidence>
<feature type="domain" description="EF-hand" evidence="24">
    <location>
        <begin position="40"/>
        <end position="75"/>
    </location>
</feature>
<evidence type="ECO:0000256" key="16">
    <source>
        <dbReference type="ARBA" id="ARBA00023136"/>
    </source>
</evidence>
<evidence type="ECO:0000256" key="4">
    <source>
        <dbReference type="ARBA" id="ARBA00009909"/>
    </source>
</evidence>
<dbReference type="SMART" id="SM00027">
    <property type="entry name" value="EH"/>
    <property type="match status" value="2"/>
</dbReference>
<dbReference type="GO" id="GO:0007015">
    <property type="term" value="P:actin filament organization"/>
    <property type="evidence" value="ECO:0007669"/>
    <property type="project" value="InterPro"/>
</dbReference>
<dbReference type="Pfam" id="PF12763">
    <property type="entry name" value="EH"/>
    <property type="match status" value="1"/>
</dbReference>
<evidence type="ECO:0000256" key="2">
    <source>
        <dbReference type="ARBA" id="ARBA00004134"/>
    </source>
</evidence>
<feature type="compositionally biased region" description="Polar residues" evidence="22">
    <location>
        <begin position="234"/>
        <end position="248"/>
    </location>
</feature>
<dbReference type="PROSITE" id="PS00018">
    <property type="entry name" value="EF_HAND_1"/>
    <property type="match status" value="1"/>
</dbReference>
<comment type="caution">
    <text evidence="25">The sequence shown here is derived from an EMBL/GenBank/DDBJ whole genome shotgun (WGS) entry which is preliminary data.</text>
</comment>
<dbReference type="CDD" id="cd00052">
    <property type="entry name" value="EH"/>
    <property type="match status" value="1"/>
</dbReference>
<comment type="similarity">
    <text evidence="4">Belongs to the END3 family.</text>
</comment>
<dbReference type="eggNOG" id="KOG0998">
    <property type="taxonomic scope" value="Eukaryota"/>
</dbReference>
<dbReference type="InterPro" id="IPR002048">
    <property type="entry name" value="EF_hand_dom"/>
</dbReference>
<reference evidence="26" key="1">
    <citation type="journal article" date="2014" name="Microb. Cell Fact.">
        <title>Exploiting Issatchenkia orientalis SD108 for succinic acid production.</title>
        <authorList>
            <person name="Xiao H."/>
            <person name="Shao Z."/>
            <person name="Jiang Y."/>
            <person name="Dole S."/>
            <person name="Zhao H."/>
        </authorList>
    </citation>
    <scope>NUCLEOTIDE SEQUENCE [LARGE SCALE GENOMIC DNA]</scope>
    <source>
        <strain evidence="26">SD108</strain>
    </source>
</reference>
<dbReference type="GO" id="GO:0030674">
    <property type="term" value="F:protein-macromolecule adaptor activity"/>
    <property type="evidence" value="ECO:0007669"/>
    <property type="project" value="EnsemblFungi"/>
</dbReference>
<keyword evidence="12" id="KW-0677">Repeat</keyword>
<dbReference type="FunFam" id="1.10.238.10:FF:000323">
    <property type="entry name" value="Actin cytoskeleton-regulatory complex protein end3"/>
    <property type="match status" value="1"/>
</dbReference>
<dbReference type="InterPro" id="IPR000261">
    <property type="entry name" value="EH_dom"/>
</dbReference>
<keyword evidence="13" id="KW-0967">Endosome</keyword>
<name>A0A099NWY8_PICKU</name>
<evidence type="ECO:0000256" key="21">
    <source>
        <dbReference type="SAM" id="Coils"/>
    </source>
</evidence>
<dbReference type="PROSITE" id="PS50222">
    <property type="entry name" value="EF_HAND_2"/>
    <property type="match status" value="1"/>
</dbReference>
<dbReference type="Pfam" id="PF12761">
    <property type="entry name" value="End3"/>
    <property type="match status" value="1"/>
</dbReference>
<accession>A0A099NWY8</accession>
<evidence type="ECO:0000256" key="1">
    <source>
        <dbReference type="ARBA" id="ARBA00004125"/>
    </source>
</evidence>
<dbReference type="InterPro" id="IPR025604">
    <property type="entry name" value="End3"/>
</dbReference>
<dbReference type="GO" id="GO:0005509">
    <property type="term" value="F:calcium ion binding"/>
    <property type="evidence" value="ECO:0007669"/>
    <property type="project" value="InterPro"/>
</dbReference>
<proteinExistence type="inferred from homology"/>
<dbReference type="PANTHER" id="PTHR11216">
    <property type="entry name" value="EH DOMAIN"/>
    <property type="match status" value="1"/>
</dbReference>
<evidence type="ECO:0000256" key="19">
    <source>
        <dbReference type="ARBA" id="ARBA00025194"/>
    </source>
</evidence>
<comment type="subcellular location">
    <subcellularLocation>
        <location evidence="3">Cell membrane</location>
        <topology evidence="3">Peripheral membrane protein</topology>
        <orientation evidence="3">Cytoplasmic side</orientation>
    </subcellularLocation>
    <subcellularLocation>
        <location evidence="2">Cytoplasm</location>
        <location evidence="2">Cytoskeleton</location>
        <location evidence="2">Actin patch</location>
    </subcellularLocation>
    <subcellularLocation>
        <location evidence="1">Endosome membrane</location>
        <topology evidence="1">Peripheral membrane protein</topology>
        <orientation evidence="1">Cytoplasmic side</orientation>
    </subcellularLocation>
</comment>
<evidence type="ECO:0000259" key="23">
    <source>
        <dbReference type="PROSITE" id="PS50031"/>
    </source>
</evidence>
<dbReference type="GO" id="GO:1990964">
    <property type="term" value="C:actin cytoskeleton-regulatory complex"/>
    <property type="evidence" value="ECO:0007669"/>
    <property type="project" value="EnsemblFungi"/>
</dbReference>
<evidence type="ECO:0000313" key="26">
    <source>
        <dbReference type="Proteomes" id="UP000029867"/>
    </source>
</evidence>
<evidence type="ECO:0000256" key="12">
    <source>
        <dbReference type="ARBA" id="ARBA00022737"/>
    </source>
</evidence>
<evidence type="ECO:0000256" key="18">
    <source>
        <dbReference type="ARBA" id="ARBA00023212"/>
    </source>
</evidence>
<dbReference type="PANTHER" id="PTHR11216:SF74">
    <property type="entry name" value="ACTIN CYTOSKELETON-REGULATORY COMPLEX PROTEIN END3"/>
    <property type="match status" value="1"/>
</dbReference>
<evidence type="ECO:0000256" key="13">
    <source>
        <dbReference type="ARBA" id="ARBA00022753"/>
    </source>
</evidence>
<evidence type="ECO:0000256" key="3">
    <source>
        <dbReference type="ARBA" id="ARBA00004413"/>
    </source>
</evidence>
<keyword evidence="18" id="KW-0206">Cytoskeleton</keyword>
<evidence type="ECO:0000256" key="7">
    <source>
        <dbReference type="ARBA" id="ARBA00017312"/>
    </source>
</evidence>
<keyword evidence="14" id="KW-0106">Calcium</keyword>
<feature type="coiled-coil region" evidence="21">
    <location>
        <begin position="349"/>
        <end position="383"/>
    </location>
</feature>
<dbReference type="AlphaFoldDB" id="A0A099NWY8"/>
<evidence type="ECO:0000313" key="25">
    <source>
        <dbReference type="EMBL" id="KGK36489.1"/>
    </source>
</evidence>
<feature type="region of interest" description="Disordered" evidence="22">
    <location>
        <begin position="230"/>
        <end position="249"/>
    </location>
</feature>
<evidence type="ECO:0000256" key="11">
    <source>
        <dbReference type="ARBA" id="ARBA00022723"/>
    </source>
</evidence>
<comment type="function">
    <text evidence="19">Component of the PAN1 actin cytoskeleton-regulatory complex required for the internalization of endosomes during actin-coupled endocytosis. The complex links the site of endocytosis to the cell membrane-associated actin cytoskeleton. Mediates uptake of external molecules and vacuolar degradation of plasma membrane proteins. Plays a role in the proper organization of the cell membrane-associated actin cytoskeleton and promotes its destabilization.</text>
</comment>
<dbReference type="GO" id="GO:0003779">
    <property type="term" value="F:actin binding"/>
    <property type="evidence" value="ECO:0007669"/>
    <property type="project" value="UniProtKB-KW"/>
</dbReference>
<sequence length="388" mass="44443">MPKLEQWEIKKYWEIFRGLKPQDNKLNGEKLAPVFKNSRLEQDKLTKIWDLADIDADGSLDFEEFCIAMRLIFDLVNGNTTNVPSNLPSWLIPGSKRHLLDAEEAVSTRMNNVNAGSESDTDEEYTLDSDFDWYISPTDKSTYEDVYNSSCDNYGRIKFSSLDDLYKSLSKVPLTDISYAWNMVNPKQSETIDKDQCLVFLHILNQRSNGKRVPRSIPASLRATFSKEIPDYDPQSQQGNISQPAFNSDTKREDSFASGYLNKLGASKSPLVSNGTDFSETKGTDWEEVKLRRELEDLEQLLEKAEMEKNNKGKDNHLALVKHEFEQLLKYKEEQVKQMDSKHGGGVNLDSAISNINSIEIQVQQLEQYLRSKQDELSRLNREIEAAK</sequence>
<dbReference type="Gene3D" id="1.10.238.10">
    <property type="entry name" value="EF-hand"/>
    <property type="match status" value="2"/>
</dbReference>
<evidence type="ECO:0000256" key="9">
    <source>
        <dbReference type="ARBA" id="ARBA00022490"/>
    </source>
</evidence>
<dbReference type="GO" id="GO:0030479">
    <property type="term" value="C:actin cortical patch"/>
    <property type="evidence" value="ECO:0007669"/>
    <property type="project" value="UniProtKB-SubCell"/>
</dbReference>
<gene>
    <name evidence="25" type="ORF">JL09_g4366</name>
</gene>
<evidence type="ECO:0000256" key="22">
    <source>
        <dbReference type="SAM" id="MobiDB-lite"/>
    </source>
</evidence>
<protein>
    <recommendedName>
        <fullName evidence="7">Actin cytoskeleton-regulatory complex protein END3</fullName>
    </recommendedName>
    <alternativeName>
        <fullName evidence="6">Actin cytoskeleton-regulatory complex protein end3</fullName>
    </alternativeName>
    <alternativeName>
        <fullName evidence="20">Endocytosis protein 3</fullName>
    </alternativeName>
</protein>
<organism evidence="25 26">
    <name type="scientific">Pichia kudriavzevii</name>
    <name type="common">Yeast</name>
    <name type="synonym">Issatchenkia orientalis</name>
    <dbReference type="NCBI Taxonomy" id="4909"/>
    <lineage>
        <taxon>Eukaryota</taxon>
        <taxon>Fungi</taxon>
        <taxon>Dikarya</taxon>
        <taxon>Ascomycota</taxon>
        <taxon>Saccharomycotina</taxon>
        <taxon>Pichiomycetes</taxon>
        <taxon>Pichiales</taxon>
        <taxon>Pichiaceae</taxon>
        <taxon>Pichia</taxon>
    </lineage>
</organism>
<dbReference type="InterPro" id="IPR018247">
    <property type="entry name" value="EF_Hand_1_Ca_BS"/>
</dbReference>
<feature type="domain" description="EH" evidence="23">
    <location>
        <begin position="8"/>
        <end position="98"/>
    </location>
</feature>
<dbReference type="GO" id="GO:0005886">
    <property type="term" value="C:plasma membrane"/>
    <property type="evidence" value="ECO:0007669"/>
    <property type="project" value="UniProtKB-SubCell"/>
</dbReference>
<comment type="subunit">
    <text evidence="5">Component of the PAN1 actin cytoskeleton-regulatory complex.</text>
</comment>
<feature type="coiled-coil region" evidence="21">
    <location>
        <begin position="288"/>
        <end position="315"/>
    </location>
</feature>
<keyword evidence="8" id="KW-1003">Cell membrane</keyword>
<evidence type="ECO:0000256" key="10">
    <source>
        <dbReference type="ARBA" id="ARBA00022583"/>
    </source>
</evidence>
<feature type="domain" description="EH" evidence="23">
    <location>
        <begin position="139"/>
        <end position="228"/>
    </location>
</feature>
<dbReference type="SUPFAM" id="SSF47473">
    <property type="entry name" value="EF-hand"/>
    <property type="match status" value="2"/>
</dbReference>
<keyword evidence="16" id="KW-0472">Membrane</keyword>
<evidence type="ECO:0000256" key="17">
    <source>
        <dbReference type="ARBA" id="ARBA00023203"/>
    </source>
</evidence>
<evidence type="ECO:0000256" key="6">
    <source>
        <dbReference type="ARBA" id="ARBA00013889"/>
    </source>
</evidence>